<dbReference type="PANTHER" id="PTHR30336">
    <property type="entry name" value="INNER MEMBRANE PROTEIN, PROBABLE PERMEASE"/>
    <property type="match status" value="1"/>
</dbReference>
<gene>
    <name evidence="2" type="ORF">CARN7_2621</name>
</gene>
<proteinExistence type="predicted"/>
<dbReference type="AlphaFoldDB" id="E6QX00"/>
<comment type="caution">
    <text evidence="2">The sequence shown here is derived from an EMBL/GenBank/DDBJ whole genome shotgun (WGS) entry which is preliminary data.</text>
</comment>
<reference evidence="2" key="1">
    <citation type="submission" date="2009-10" db="EMBL/GenBank/DDBJ databases">
        <title>Diversity of trophic interactions inside an arsenic-rich microbial ecosystem.</title>
        <authorList>
            <person name="Bertin P.N."/>
            <person name="Heinrich-Salmeron A."/>
            <person name="Pelletier E."/>
            <person name="Goulhen-Chollet F."/>
            <person name="Arsene-Ploetze F."/>
            <person name="Gallien S."/>
            <person name="Calteau A."/>
            <person name="Vallenet D."/>
            <person name="Casiot C."/>
            <person name="Chane-Woon-Ming B."/>
            <person name="Giloteaux L."/>
            <person name="Barakat M."/>
            <person name="Bonnefoy V."/>
            <person name="Bruneel O."/>
            <person name="Chandler M."/>
            <person name="Cleiss J."/>
            <person name="Duran R."/>
            <person name="Elbaz-Poulichet F."/>
            <person name="Fonknechten N."/>
            <person name="Lauga B."/>
            <person name="Mornico D."/>
            <person name="Ortet P."/>
            <person name="Schaeffer C."/>
            <person name="Siguier P."/>
            <person name="Alexander Thil Smith A."/>
            <person name="Van Dorsselaer A."/>
            <person name="Weissenbach J."/>
            <person name="Medigue C."/>
            <person name="Le Paslier D."/>
        </authorList>
    </citation>
    <scope>NUCLEOTIDE SEQUENCE</scope>
</reference>
<dbReference type="Pfam" id="PF02698">
    <property type="entry name" value="DUF218"/>
    <property type="match status" value="1"/>
</dbReference>
<name>E6QX00_9ZZZZ</name>
<dbReference type="CDD" id="cd06259">
    <property type="entry name" value="YdcF-like"/>
    <property type="match status" value="1"/>
</dbReference>
<dbReference type="Gene3D" id="3.40.50.620">
    <property type="entry name" value="HUPs"/>
    <property type="match status" value="1"/>
</dbReference>
<dbReference type="PANTHER" id="PTHR30336:SF4">
    <property type="entry name" value="ENVELOPE BIOGENESIS FACTOR ELYC"/>
    <property type="match status" value="1"/>
</dbReference>
<accession>E6QX00</accession>
<feature type="domain" description="DUF218" evidence="1">
    <location>
        <begin position="43"/>
        <end position="203"/>
    </location>
</feature>
<dbReference type="InterPro" id="IPR014729">
    <property type="entry name" value="Rossmann-like_a/b/a_fold"/>
</dbReference>
<dbReference type="EMBL" id="CABR01000166">
    <property type="protein sequence ID" value="CBI11774.1"/>
    <property type="molecule type" value="Genomic_DNA"/>
</dbReference>
<sequence length="222" mass="24544">MIRPGKFVLLALILYGLCTPYGAGHLLAQFEHTQPFSSQVHADALVILGGGRWRNAPEYGGDTLSGMSLERVCYGAKLWRTHHLPLVVSGGNPYGGTPEAVIMKTVLNEELNVPVTWVEPRSDTTFENARDCRALLPANIHTIILVTHAWHIPRAQYAFEQAGFAVIPAGTGYSLTRPTRWTDFLPHFSAVRDLGLAVHEGLGWVWYHLRANFTVASPPLPR</sequence>
<organism evidence="2">
    <name type="scientific">mine drainage metagenome</name>
    <dbReference type="NCBI Taxonomy" id="410659"/>
    <lineage>
        <taxon>unclassified sequences</taxon>
        <taxon>metagenomes</taxon>
        <taxon>ecological metagenomes</taxon>
    </lineage>
</organism>
<evidence type="ECO:0000259" key="1">
    <source>
        <dbReference type="Pfam" id="PF02698"/>
    </source>
</evidence>
<dbReference type="InterPro" id="IPR051599">
    <property type="entry name" value="Cell_Envelope_Assoc"/>
</dbReference>
<dbReference type="GO" id="GO:0000270">
    <property type="term" value="P:peptidoglycan metabolic process"/>
    <property type="evidence" value="ECO:0007669"/>
    <property type="project" value="TreeGrafter"/>
</dbReference>
<dbReference type="GO" id="GO:0005886">
    <property type="term" value="C:plasma membrane"/>
    <property type="evidence" value="ECO:0007669"/>
    <property type="project" value="TreeGrafter"/>
</dbReference>
<dbReference type="InterPro" id="IPR003848">
    <property type="entry name" value="DUF218"/>
</dbReference>
<dbReference type="GO" id="GO:0043164">
    <property type="term" value="P:Gram-negative-bacterium-type cell wall biogenesis"/>
    <property type="evidence" value="ECO:0007669"/>
    <property type="project" value="TreeGrafter"/>
</dbReference>
<evidence type="ECO:0000313" key="2">
    <source>
        <dbReference type="EMBL" id="CBI11774.1"/>
    </source>
</evidence>
<protein>
    <recommendedName>
        <fullName evidence="1">DUF218 domain-containing protein</fullName>
    </recommendedName>
</protein>